<dbReference type="Proteomes" id="UP000242664">
    <property type="component" value="Unassembled WGS sequence"/>
</dbReference>
<keyword evidence="2" id="KW-1185">Reference proteome</keyword>
<name>A0ABM9WXG2_VIBAE</name>
<gene>
    <name evidence="1" type="ORF">VEx25_B0160</name>
</gene>
<dbReference type="EMBL" id="DS267811">
    <property type="protein sequence ID" value="EDN58100.1"/>
    <property type="molecule type" value="Genomic_DNA"/>
</dbReference>
<protein>
    <recommendedName>
        <fullName evidence="3">Nitrate reductase</fullName>
    </recommendedName>
</protein>
<dbReference type="PANTHER" id="PTHR39166:SF1">
    <property type="entry name" value="BLL1166 PROTEIN"/>
    <property type="match status" value="1"/>
</dbReference>
<dbReference type="PANTHER" id="PTHR39166">
    <property type="entry name" value="BLL1166 PROTEIN"/>
    <property type="match status" value="1"/>
</dbReference>
<sequence>MRWFKCLRWYAEASALRCSHLNRALWRRAKMDKIVELVKQDPIRVEALNCVSELGLPQCYIAAGFVRNLVWDSLHGFKVSTPLNDVDVIYFDPSESNTNTYLEYEAQLKACMPQLNWQVRNQAIMHKRNGDNPYKSSVDAMSYWPEKETAVAIRQIGRNQYECVAAFGFESLYSYWVTYNPKRQREAFENRVNSKGWLVRWPSLRVAP</sequence>
<evidence type="ECO:0000313" key="2">
    <source>
        <dbReference type="Proteomes" id="UP000242664"/>
    </source>
</evidence>
<evidence type="ECO:0000313" key="1">
    <source>
        <dbReference type="EMBL" id="EDN58100.1"/>
    </source>
</evidence>
<reference evidence="2" key="1">
    <citation type="submission" date="2006-10" db="EMBL/GenBank/DDBJ databases">
        <authorList>
            <person name="Heidelberg J."/>
            <person name="Sebastian Y."/>
        </authorList>
    </citation>
    <scope>NUCLEOTIDE SEQUENCE [LARGE SCALE GENOMIC DNA]</scope>
    <source>
        <strain evidence="2">EX25</strain>
    </source>
</reference>
<evidence type="ECO:0008006" key="3">
    <source>
        <dbReference type="Google" id="ProtNLM"/>
    </source>
</evidence>
<accession>A0ABM9WXG2</accession>
<dbReference type="InterPro" id="IPR009267">
    <property type="entry name" value="NTP_transf_6"/>
</dbReference>
<proteinExistence type="predicted"/>
<organism evidence="1 2">
    <name type="scientific">Vibrio antiquarius (strain Ex25)</name>
    <dbReference type="NCBI Taxonomy" id="150340"/>
    <lineage>
        <taxon>Bacteria</taxon>
        <taxon>Pseudomonadati</taxon>
        <taxon>Pseudomonadota</taxon>
        <taxon>Gammaproteobacteria</taxon>
        <taxon>Vibrionales</taxon>
        <taxon>Vibrionaceae</taxon>
        <taxon>Vibrio</taxon>
        <taxon>Vibrio diabolicus subgroup</taxon>
    </lineage>
</organism>
<dbReference type="Pfam" id="PF06042">
    <property type="entry name" value="NTP_transf_6"/>
    <property type="match status" value="1"/>
</dbReference>